<dbReference type="Pfam" id="PF01026">
    <property type="entry name" value="TatD_DNase"/>
    <property type="match status" value="1"/>
</dbReference>
<dbReference type="EMBL" id="MFJJ01000010">
    <property type="protein sequence ID" value="OGG14914.1"/>
    <property type="molecule type" value="Genomic_DNA"/>
</dbReference>
<dbReference type="InterPro" id="IPR018228">
    <property type="entry name" value="DNase_TatD-rel_CS"/>
</dbReference>
<dbReference type="Gene3D" id="3.20.20.140">
    <property type="entry name" value="Metal-dependent hydrolases"/>
    <property type="match status" value="1"/>
</dbReference>
<dbReference type="GO" id="GO:0016788">
    <property type="term" value="F:hydrolase activity, acting on ester bonds"/>
    <property type="evidence" value="ECO:0007669"/>
    <property type="project" value="InterPro"/>
</dbReference>
<dbReference type="AlphaFoldDB" id="A0A1F5ZRE9"/>
<evidence type="ECO:0000256" key="3">
    <source>
        <dbReference type="PIRSR" id="PIRSR005902-1"/>
    </source>
</evidence>
<dbReference type="FunFam" id="3.20.20.140:FF:000005">
    <property type="entry name" value="TatD family hydrolase"/>
    <property type="match status" value="1"/>
</dbReference>
<dbReference type="PROSITE" id="PS01137">
    <property type="entry name" value="TATD_1"/>
    <property type="match status" value="1"/>
</dbReference>
<dbReference type="GO" id="GO:0004536">
    <property type="term" value="F:DNA nuclease activity"/>
    <property type="evidence" value="ECO:0007669"/>
    <property type="project" value="InterPro"/>
</dbReference>
<dbReference type="GO" id="GO:0005829">
    <property type="term" value="C:cytosol"/>
    <property type="evidence" value="ECO:0007669"/>
    <property type="project" value="TreeGrafter"/>
</dbReference>
<dbReference type="InterPro" id="IPR032466">
    <property type="entry name" value="Metal_Hydrolase"/>
</dbReference>
<evidence type="ECO:0000313" key="5">
    <source>
        <dbReference type="Proteomes" id="UP000177416"/>
    </source>
</evidence>
<evidence type="ECO:0000313" key="4">
    <source>
        <dbReference type="EMBL" id="OGG14914.1"/>
    </source>
</evidence>
<dbReference type="Proteomes" id="UP000177416">
    <property type="component" value="Unassembled WGS sequence"/>
</dbReference>
<dbReference type="GO" id="GO:0046872">
    <property type="term" value="F:metal ion binding"/>
    <property type="evidence" value="ECO:0007669"/>
    <property type="project" value="UniProtKB-KW"/>
</dbReference>
<name>A0A1F5ZRE9_9BACT</name>
<dbReference type="PANTHER" id="PTHR46124">
    <property type="entry name" value="D-AMINOACYL-TRNA DEACYLASE"/>
    <property type="match status" value="1"/>
</dbReference>
<keyword evidence="1 3" id="KW-0479">Metal-binding</keyword>
<proteinExistence type="predicted"/>
<reference evidence="4 5" key="1">
    <citation type="journal article" date="2016" name="Nat. Commun.">
        <title>Thousands of microbial genomes shed light on interconnected biogeochemical processes in an aquifer system.</title>
        <authorList>
            <person name="Anantharaman K."/>
            <person name="Brown C.T."/>
            <person name="Hug L.A."/>
            <person name="Sharon I."/>
            <person name="Castelle C.J."/>
            <person name="Probst A.J."/>
            <person name="Thomas B.C."/>
            <person name="Singh A."/>
            <person name="Wilkins M.J."/>
            <person name="Karaoz U."/>
            <person name="Brodie E.L."/>
            <person name="Williams K.H."/>
            <person name="Hubbard S.S."/>
            <person name="Banfield J.F."/>
        </authorList>
    </citation>
    <scope>NUCLEOTIDE SEQUENCE [LARGE SCALE GENOMIC DNA]</scope>
</reference>
<feature type="binding site" evidence="3">
    <location>
        <position position="203"/>
    </location>
    <ligand>
        <name>a divalent metal cation</name>
        <dbReference type="ChEBI" id="CHEBI:60240"/>
        <label>1</label>
    </ligand>
</feature>
<accession>A0A1F5ZRE9</accession>
<dbReference type="PROSITE" id="PS01091">
    <property type="entry name" value="TATD_3"/>
    <property type="match status" value="1"/>
</dbReference>
<dbReference type="NCBIfam" id="TIGR00010">
    <property type="entry name" value="YchF/TatD family DNA exonuclease"/>
    <property type="match status" value="1"/>
</dbReference>
<evidence type="ECO:0000256" key="2">
    <source>
        <dbReference type="ARBA" id="ARBA00022801"/>
    </source>
</evidence>
<feature type="binding site" evidence="3">
    <location>
        <position position="6"/>
    </location>
    <ligand>
        <name>a divalent metal cation</name>
        <dbReference type="ChEBI" id="CHEBI:60240"/>
        <label>1</label>
    </ligand>
</feature>
<dbReference type="CDD" id="cd01310">
    <property type="entry name" value="TatD_DNAse"/>
    <property type="match status" value="1"/>
</dbReference>
<sequence length="256" mass="28560">MYIDTHCHLNFSQYDSDRAMVVGNAKKAGVKQCINPGVDLHSSQEVLELAKLYPGVIFPALGIHPHEAQHDPDVQKLDSLMNDQVIAIGECGLDYFQYKGEQALGKKDKQKRLFDEQLRLALRHNLPVIMHCRDAYEDFFTVLDALPSLPKGTIHCFSGGLQELRQAQARKIFVGIDGNVTYSKQLSLTVPSIPLSMLLLETDAPYLTPVPHRGERNEPKYIPLIAKQIAQLKGITTKVLADTTTTNAQTLFTSLH</sequence>
<dbReference type="PIRSF" id="PIRSF005902">
    <property type="entry name" value="DNase_TatD"/>
    <property type="match status" value="1"/>
</dbReference>
<feature type="binding site" evidence="3">
    <location>
        <position position="90"/>
    </location>
    <ligand>
        <name>a divalent metal cation</name>
        <dbReference type="ChEBI" id="CHEBI:60240"/>
        <label>1</label>
    </ligand>
</feature>
<feature type="binding site" evidence="3">
    <location>
        <position position="8"/>
    </location>
    <ligand>
        <name>a divalent metal cation</name>
        <dbReference type="ChEBI" id="CHEBI:60240"/>
        <label>1</label>
    </ligand>
</feature>
<dbReference type="InterPro" id="IPR015991">
    <property type="entry name" value="TatD/YcfH-like"/>
</dbReference>
<evidence type="ECO:0000256" key="1">
    <source>
        <dbReference type="ARBA" id="ARBA00022723"/>
    </source>
</evidence>
<evidence type="ECO:0008006" key="6">
    <source>
        <dbReference type="Google" id="ProtNLM"/>
    </source>
</evidence>
<organism evidence="4 5">
    <name type="scientific">Candidatus Gottesmanbacteria bacterium RIFCSPHIGHO2_01_FULL_46_14</name>
    <dbReference type="NCBI Taxonomy" id="1798380"/>
    <lineage>
        <taxon>Bacteria</taxon>
        <taxon>Candidatus Gottesmaniibacteriota</taxon>
    </lineage>
</organism>
<dbReference type="InterPro" id="IPR001130">
    <property type="entry name" value="TatD-like"/>
</dbReference>
<keyword evidence="2" id="KW-0378">Hydrolase</keyword>
<gene>
    <name evidence="4" type="ORF">A2875_03055</name>
</gene>
<dbReference type="PANTHER" id="PTHR46124:SF2">
    <property type="entry name" value="D-AMINOACYL-TRNA DEACYLASE"/>
    <property type="match status" value="1"/>
</dbReference>
<dbReference type="PROSITE" id="PS01090">
    <property type="entry name" value="TATD_2"/>
    <property type="match status" value="1"/>
</dbReference>
<comment type="caution">
    <text evidence="4">The sequence shown here is derived from an EMBL/GenBank/DDBJ whole genome shotgun (WGS) entry which is preliminary data.</text>
</comment>
<feature type="binding site" evidence="3">
    <location>
        <position position="155"/>
    </location>
    <ligand>
        <name>a divalent metal cation</name>
        <dbReference type="ChEBI" id="CHEBI:60240"/>
        <label>2</label>
    </ligand>
</feature>
<protein>
    <recommendedName>
        <fullName evidence="6">Hydrolase TatD</fullName>
    </recommendedName>
</protein>
<dbReference type="SUPFAM" id="SSF51556">
    <property type="entry name" value="Metallo-dependent hydrolases"/>
    <property type="match status" value="1"/>
</dbReference>
<feature type="binding site" evidence="3">
    <location>
        <position position="131"/>
    </location>
    <ligand>
        <name>a divalent metal cation</name>
        <dbReference type="ChEBI" id="CHEBI:60240"/>
        <label>2</label>
    </ligand>
</feature>